<gene>
    <name evidence="2" type="ORF">Mettu_3772</name>
</gene>
<dbReference type="Proteomes" id="UP000004664">
    <property type="component" value="Unassembled WGS sequence"/>
</dbReference>
<dbReference type="InterPro" id="IPR011010">
    <property type="entry name" value="DNA_brk_join_enz"/>
</dbReference>
<protein>
    <recommendedName>
        <fullName evidence="1">DUF6538 domain-containing protein</fullName>
    </recommendedName>
</protein>
<dbReference type="GO" id="GO:0003677">
    <property type="term" value="F:DNA binding"/>
    <property type="evidence" value="ECO:0007669"/>
    <property type="project" value="InterPro"/>
</dbReference>
<reference evidence="2 3" key="1">
    <citation type="submission" date="2011-06" db="EMBL/GenBank/DDBJ databases">
        <title>Genomic sequence of Methylobacter tundripaludum SV96.</title>
        <authorList>
            <consortium name="US DOE Joint Genome Institute"/>
            <person name="Lucas S."/>
            <person name="Han J."/>
            <person name="Lapidus A."/>
            <person name="Cheng J.-F."/>
            <person name="Goodwin L."/>
            <person name="Pitluck S."/>
            <person name="Held B."/>
            <person name="Detter J.C."/>
            <person name="Han C."/>
            <person name="Tapia R."/>
            <person name="Land M."/>
            <person name="Hauser L."/>
            <person name="Kyrpides N."/>
            <person name="Ivanova N."/>
            <person name="Ovchinnikova G."/>
            <person name="Pagani I."/>
            <person name="Klotz M.G."/>
            <person name="Dispirito A.A."/>
            <person name="Murrell J.C."/>
            <person name="Dunfield P."/>
            <person name="Kalyuzhnaya M.G."/>
            <person name="Svenning M."/>
            <person name="Trotsenko Y.A."/>
            <person name="Stein L.Y."/>
            <person name="Woyke T."/>
        </authorList>
    </citation>
    <scope>NUCLEOTIDE SEQUENCE [LARGE SCALE GENOMIC DNA]</scope>
    <source>
        <strain evidence="3">ATCC BAA-1195 / DSM 17260 / SV96</strain>
    </source>
</reference>
<sequence>MGGMAYMCKNRHGTYYARFIIPKHLQSHFNNKREIRRSLQTDSRKIATKRARIYRVEFESIVDQLMTNPDSTKERAKRIVDNLFADKTKTEKDATEQFAERMRNNATQSNDDFSKTQYITFLDAFDKLVTINTGDDEQDAKIYQMIKPALNEAGLAQREKRAEELHQAQLAAIAEQPTPAPTKSTNPKKLSAYLEDYIEYQTAPSTKDGWNSPSTIKNMTKALKIFCSDVGDIPAAAFGWDEAKQYIKLAHNIPVYFRNKTHGWKFEGITIESILDDNIDTSKFKTRKPSTVWGDLKIVRSLLEWIRSEERVKELQDAVEALDKAIRRIDPKSKRRAFTPEELKTLFEQDNPATENYVKGFNSKRGINASLKYWLPLLGLYTGATLAELCQLHLSDIRLHKAFDGSEHWVIDMNKEAEKCAIDQDIRFKTESRPRRLSD</sequence>
<dbReference type="STRING" id="697282.Mettu_3772"/>
<evidence type="ECO:0000313" key="2">
    <source>
        <dbReference type="EMBL" id="EGW20625.1"/>
    </source>
</evidence>
<organism evidence="2 3">
    <name type="scientific">Methylobacter tundripaludum (strain ATCC BAA-1195 / DSM 17260 / SV96)</name>
    <dbReference type="NCBI Taxonomy" id="697282"/>
    <lineage>
        <taxon>Bacteria</taxon>
        <taxon>Pseudomonadati</taxon>
        <taxon>Pseudomonadota</taxon>
        <taxon>Gammaproteobacteria</taxon>
        <taxon>Methylococcales</taxon>
        <taxon>Methylococcaceae</taxon>
        <taxon>Methylobacter</taxon>
    </lineage>
</organism>
<dbReference type="HOGENOM" id="CLU_623767_0_0_6"/>
<dbReference type="SUPFAM" id="SSF56349">
    <property type="entry name" value="DNA breaking-rejoining enzymes"/>
    <property type="match status" value="1"/>
</dbReference>
<evidence type="ECO:0000259" key="1">
    <source>
        <dbReference type="Pfam" id="PF20172"/>
    </source>
</evidence>
<dbReference type="AlphaFoldDB" id="G3J0A3"/>
<proteinExistence type="predicted"/>
<dbReference type="Pfam" id="PF20172">
    <property type="entry name" value="DUF6538"/>
    <property type="match status" value="1"/>
</dbReference>
<dbReference type="EMBL" id="JH109153">
    <property type="protein sequence ID" value="EGW20625.1"/>
    <property type="molecule type" value="Genomic_DNA"/>
</dbReference>
<dbReference type="eggNOG" id="COG0582">
    <property type="taxonomic scope" value="Bacteria"/>
</dbReference>
<name>G3J0A3_METTV</name>
<evidence type="ECO:0000313" key="3">
    <source>
        <dbReference type="Proteomes" id="UP000004664"/>
    </source>
</evidence>
<keyword evidence="3" id="KW-1185">Reference proteome</keyword>
<feature type="domain" description="DUF6538" evidence="1">
    <location>
        <begin position="10"/>
        <end position="66"/>
    </location>
</feature>
<accession>G3J0A3</accession>
<dbReference type="InterPro" id="IPR046668">
    <property type="entry name" value="DUF6538"/>
</dbReference>